<evidence type="ECO:0000256" key="1">
    <source>
        <dbReference type="ARBA" id="ARBA00022737"/>
    </source>
</evidence>
<evidence type="ECO:0000256" key="2">
    <source>
        <dbReference type="PROSITE-ProRule" id="PRU00591"/>
    </source>
</evidence>
<keyword evidence="4" id="KW-0812">Transmembrane</keyword>
<protein>
    <recommendedName>
        <fullName evidence="7">N-acetylmuramoyl-L-alanine amidase family protein</fullName>
    </recommendedName>
</protein>
<dbReference type="PROSITE" id="PS51170">
    <property type="entry name" value="CW"/>
    <property type="match status" value="3"/>
</dbReference>
<comment type="caution">
    <text evidence="5">The sequence shown here is derived from an EMBL/GenBank/DDBJ whole genome shotgun (WGS) entry which is preliminary data.</text>
</comment>
<reference evidence="5 6" key="1">
    <citation type="submission" date="2007-08" db="EMBL/GenBank/DDBJ databases">
        <authorList>
            <person name="Fulton L."/>
            <person name="Clifton S."/>
            <person name="Fulton B."/>
            <person name="Xu J."/>
            <person name="Minx P."/>
            <person name="Pepin K.H."/>
            <person name="Johnson M."/>
            <person name="Thiruvilangam P."/>
            <person name="Bhonagiri V."/>
            <person name="Nash W.E."/>
            <person name="Mardis E.R."/>
            <person name="Wilson R.K."/>
        </authorList>
    </citation>
    <scope>NUCLEOTIDE SEQUENCE [LARGE SCALE GENOMIC DNA]</scope>
    <source>
        <strain evidence="6">ATCC BAA-613 / DSM 15670 / CCUG 46953 / JCM 12243 / WAL 16351</strain>
    </source>
</reference>
<dbReference type="SUPFAM" id="SSF69360">
    <property type="entry name" value="Cell wall binding repeat"/>
    <property type="match status" value="1"/>
</dbReference>
<dbReference type="Pfam" id="PF19127">
    <property type="entry name" value="Choline_bind_3"/>
    <property type="match status" value="2"/>
</dbReference>
<evidence type="ECO:0000313" key="6">
    <source>
        <dbReference type="Proteomes" id="UP000005396"/>
    </source>
</evidence>
<dbReference type="eggNOG" id="COG5263">
    <property type="taxonomic scope" value="Bacteria"/>
</dbReference>
<feature type="compositionally biased region" description="Polar residues" evidence="3">
    <location>
        <begin position="314"/>
        <end position="329"/>
    </location>
</feature>
<dbReference type="EMBL" id="ABCC02000046">
    <property type="protein sequence ID" value="EDP13756.1"/>
    <property type="molecule type" value="Genomic_DNA"/>
</dbReference>
<name>A8S1D4_ENTBW</name>
<dbReference type="InterPro" id="IPR018337">
    <property type="entry name" value="Cell_wall/Cho-bd_repeat"/>
</dbReference>
<feature type="repeat" description="Cell wall-binding" evidence="2">
    <location>
        <begin position="372"/>
        <end position="391"/>
    </location>
</feature>
<evidence type="ECO:0000256" key="3">
    <source>
        <dbReference type="SAM" id="MobiDB-lite"/>
    </source>
</evidence>
<accession>A8S1D4</accession>
<keyword evidence="1" id="KW-0677">Repeat</keyword>
<dbReference type="HOGENOM" id="CLU_048243_0_0_9"/>
<evidence type="ECO:0000313" key="5">
    <source>
        <dbReference type="EMBL" id="EDP13756.1"/>
    </source>
</evidence>
<dbReference type="PaxDb" id="411902-CLOBOL_05933"/>
<dbReference type="Gene3D" id="2.10.270.10">
    <property type="entry name" value="Cholin Binding"/>
    <property type="match status" value="2"/>
</dbReference>
<proteinExistence type="predicted"/>
<evidence type="ECO:0000256" key="4">
    <source>
        <dbReference type="SAM" id="Phobius"/>
    </source>
</evidence>
<organism evidence="5 6">
    <name type="scientific">Enterocloster bolteae (strain ATCC BAA-613 / DSM 15670 / CCUG 46953 / JCM 12243 / WAL 16351)</name>
    <name type="common">Clostridium bolteae</name>
    <dbReference type="NCBI Taxonomy" id="411902"/>
    <lineage>
        <taxon>Bacteria</taxon>
        <taxon>Bacillati</taxon>
        <taxon>Bacillota</taxon>
        <taxon>Clostridia</taxon>
        <taxon>Lachnospirales</taxon>
        <taxon>Lachnospiraceae</taxon>
        <taxon>Enterocloster</taxon>
    </lineage>
</organism>
<feature type="region of interest" description="Disordered" evidence="3">
    <location>
        <begin position="308"/>
        <end position="333"/>
    </location>
</feature>
<keyword evidence="4" id="KW-0472">Membrane</keyword>
<keyword evidence="4" id="KW-1133">Transmembrane helix</keyword>
<feature type="repeat" description="Cell wall-binding" evidence="2">
    <location>
        <begin position="418"/>
        <end position="437"/>
    </location>
</feature>
<feature type="transmembrane region" description="Helical" evidence="4">
    <location>
        <begin position="68"/>
        <end position="88"/>
    </location>
</feature>
<feature type="repeat" description="Cell wall-binding" evidence="2">
    <location>
        <begin position="352"/>
        <end position="371"/>
    </location>
</feature>
<gene>
    <name evidence="5" type="ORF">CLOBOL_05933</name>
</gene>
<sequence length="477" mass="54054">MQKAADTVIVSAVFLVPEIIVKISQEYRKLTQNCPLVYNRTRKRRNKESAARGNPWRRLNFMRSMKRLLCLALATGTLITAMPIQSMASSDYKYITNISLKVDIDLDSGDEINDGDSLGTDSSDSGNKVYTSSNKYRVQSAEWSNDKEVTIGDTPKITVWLEPESSSNSNYDYRFRSSYSSGSVSVSGGTFVSASKSGSDLKVVIRANGIKGTYDPPEDAEWGSTRGRARWEEPENGGSGYYDVYLYRGSSVVKKLEEYKGTSYNFYPYMTKEGDYSFKVRTVPHTEEEKKRGKKSEWTEAGDLYIAEDEVSDGTGQEDGNGSTPSGGNTDVGWRKEGDTWYFKYPDGNYQKNGWLRWNDKWYLFDETGKMVTGWKQTNSGWYYLGESGDMKTGWVKSNNIWYYMNPNQDGPEGAMVKNSWLTIDGKTYFMNESGAMVEGWYKVQDNWYYFYPGQGQKAVNTSISGFQLDANGVWQH</sequence>
<dbReference type="Proteomes" id="UP000005396">
    <property type="component" value="Unassembled WGS sequence"/>
</dbReference>
<evidence type="ECO:0008006" key="7">
    <source>
        <dbReference type="Google" id="ProtNLM"/>
    </source>
</evidence>
<dbReference type="AlphaFoldDB" id="A8S1D4"/>
<reference evidence="5 6" key="2">
    <citation type="submission" date="2007-09" db="EMBL/GenBank/DDBJ databases">
        <title>Draft genome sequence of Clostridium bolteae (ATCC BAA-613).</title>
        <authorList>
            <person name="Sudarsanam P."/>
            <person name="Ley R."/>
            <person name="Guruge J."/>
            <person name="Turnbaugh P.J."/>
            <person name="Mahowald M."/>
            <person name="Liep D."/>
            <person name="Gordon J."/>
        </authorList>
    </citation>
    <scope>NUCLEOTIDE SEQUENCE [LARGE SCALE GENOMIC DNA]</scope>
    <source>
        <strain evidence="6">ATCC BAA-613 / DSM 15670 / CCUG 46953 / JCM 12243 / WAL 16351</strain>
    </source>
</reference>